<dbReference type="EMBL" id="FJNE01000003">
    <property type="protein sequence ID" value="CZQ90028.1"/>
    <property type="molecule type" value="Genomic_DNA"/>
</dbReference>
<dbReference type="RefSeq" id="WP_087032525.1">
    <property type="nucleotide sequence ID" value="NZ_FJNE01000003.1"/>
</dbReference>
<gene>
    <name evidence="2" type="ORF">Tpal_1206</name>
</gene>
<evidence type="ECO:0000313" key="2">
    <source>
        <dbReference type="EMBL" id="CZQ90028.1"/>
    </source>
</evidence>
<evidence type="ECO:0000256" key="1">
    <source>
        <dbReference type="SAM" id="Phobius"/>
    </source>
</evidence>
<accession>A0A143YJP3</accession>
<feature type="transmembrane region" description="Helical" evidence="1">
    <location>
        <begin position="218"/>
        <end position="237"/>
    </location>
</feature>
<feature type="transmembrane region" description="Helical" evidence="1">
    <location>
        <begin position="77"/>
        <end position="99"/>
    </location>
</feature>
<dbReference type="Proteomes" id="UP000242754">
    <property type="component" value="Unassembled WGS sequence"/>
</dbReference>
<feature type="transmembrane region" description="Helical" evidence="1">
    <location>
        <begin position="53"/>
        <end position="71"/>
    </location>
</feature>
<dbReference type="OrthoDB" id="9813172at2"/>
<feature type="transmembrane region" description="Helical" evidence="1">
    <location>
        <begin position="111"/>
        <end position="129"/>
    </location>
</feature>
<keyword evidence="1" id="KW-0812">Transmembrane</keyword>
<dbReference type="Pfam" id="PF14808">
    <property type="entry name" value="TMEM164"/>
    <property type="match status" value="1"/>
</dbReference>
<name>A0A143YJP3_9LACT</name>
<keyword evidence="1" id="KW-0472">Membrane</keyword>
<dbReference type="STRING" id="140314.SAMN04488076_11249"/>
<sequence>MAYFWLFKSDLPSGMGVKTFSLTHLSLLAVSTATILLVIYIYRRQTDAGKRKIKWTATVLMLAVYFSRWLWVTGMGYPAYILRLLPLHLCGFSVILETAAVASNKLVLKEFSYSLSLPGAIAAMTYPNLGPYPLLSFRFFEFAMTHTLLILIPLLFVFGDGFRPNVRRLPQCIALFLVFAGFVYFINPLLGSNYLFLNYAEKGTILILFEKWFGSPGYLIPVILVFFFTWFVLYAPWELALRRRGNKK</sequence>
<keyword evidence="3" id="KW-1185">Reference proteome</keyword>
<dbReference type="InterPro" id="IPR011737">
    <property type="entry name" value="CHP02206_TP0381"/>
</dbReference>
<protein>
    <submittedName>
        <fullName evidence="2">Integral membrane protein (Intg mem tp0381)</fullName>
    </submittedName>
</protein>
<keyword evidence="1" id="KW-1133">Transmembrane helix</keyword>
<proteinExistence type="predicted"/>
<dbReference type="AlphaFoldDB" id="A0A143YJP3"/>
<evidence type="ECO:0000313" key="3">
    <source>
        <dbReference type="Proteomes" id="UP000242754"/>
    </source>
</evidence>
<dbReference type="NCBIfam" id="TIGR02206">
    <property type="entry name" value="intg_mem_TP0381"/>
    <property type="match status" value="1"/>
</dbReference>
<feature type="transmembrane region" description="Helical" evidence="1">
    <location>
        <begin position="169"/>
        <end position="186"/>
    </location>
</feature>
<feature type="transmembrane region" description="Helical" evidence="1">
    <location>
        <begin position="135"/>
        <end position="157"/>
    </location>
</feature>
<feature type="transmembrane region" description="Helical" evidence="1">
    <location>
        <begin position="20"/>
        <end position="41"/>
    </location>
</feature>
<reference evidence="2 3" key="1">
    <citation type="submission" date="2016-02" db="EMBL/GenBank/DDBJ databases">
        <authorList>
            <person name="Wen L."/>
            <person name="He K."/>
            <person name="Yang H."/>
        </authorList>
    </citation>
    <scope>NUCLEOTIDE SEQUENCE [LARGE SCALE GENOMIC DNA]</scope>
    <source>
        <strain evidence="2">Trichococcus palustris</strain>
    </source>
</reference>
<organism evidence="2 3">
    <name type="scientific">Trichococcus palustris</name>
    <dbReference type="NCBI Taxonomy" id="140314"/>
    <lineage>
        <taxon>Bacteria</taxon>
        <taxon>Bacillati</taxon>
        <taxon>Bacillota</taxon>
        <taxon>Bacilli</taxon>
        <taxon>Lactobacillales</taxon>
        <taxon>Carnobacteriaceae</taxon>
        <taxon>Trichococcus</taxon>
    </lineage>
</organism>